<dbReference type="AlphaFoldDB" id="A0A4P9X5F7"/>
<evidence type="ECO:0000256" key="1">
    <source>
        <dbReference type="SAM" id="MobiDB-lite"/>
    </source>
</evidence>
<feature type="transmembrane region" description="Helical" evidence="2">
    <location>
        <begin position="288"/>
        <end position="308"/>
    </location>
</feature>
<accession>A0A4P9X5F7</accession>
<feature type="compositionally biased region" description="Basic residues" evidence="1">
    <location>
        <begin position="1"/>
        <end position="10"/>
    </location>
</feature>
<feature type="compositionally biased region" description="Low complexity" evidence="1">
    <location>
        <begin position="380"/>
        <end position="389"/>
    </location>
</feature>
<gene>
    <name evidence="3" type="ORF">CXG81DRAFT_19678</name>
</gene>
<sequence length="580" mass="61639">MVALIKRVRRAAAAPSRPTSATPAAAPAPSPTDGQDDHATAAPVLLPPPGVVGIQDGPSTSPRRARVRRLRRRDATPAGVPVRGHRRRHRPRQRWRRDGQGPDTTPPPMAPPPRRAAAAEDLWARAPRAGARTLAIHTKQVSRPYLKRVKRGVALVLRSESPPLPRPHDADPDVTAAAAAASIGAVDGAWKDREPSAAPAVGENTDSGVGGGAVPHHVDHRGQRPLADRQGQVGGSVDTKSLELSFWQAERIAPTPPFLLRRQDAAAAVQETATPAAPRSGHKAVSPLVLALAIGGAAVFLLVVGVILCCCCCRRRRQSRCSSRSSVNSDATRVEKGTRRGHGKGKKKSGASKKSAKHRPRRDDGADDEWADDDDGADGGMAALPQPSRSRGHGRHRSPSGGRSFKRFTRPSWLPKRGKPRRPSAMAAIDADDAAAPTPATCRQVGQWMAGLPASAHARAAVQRPPSETGTVASLSSLGSNHRNPSEHGSTVKRLKADRQDSFHDALDRQARAHHASHRTRARDRARARTREREVQFPGRRPSRGLVGGSGGGGPPRGVGALRPPRTVGMGRPVPALGRF</sequence>
<dbReference type="Proteomes" id="UP000274922">
    <property type="component" value="Unassembled WGS sequence"/>
</dbReference>
<organism evidence="3 4">
    <name type="scientific">Caulochytrium protostelioides</name>
    <dbReference type="NCBI Taxonomy" id="1555241"/>
    <lineage>
        <taxon>Eukaryota</taxon>
        <taxon>Fungi</taxon>
        <taxon>Fungi incertae sedis</taxon>
        <taxon>Chytridiomycota</taxon>
        <taxon>Chytridiomycota incertae sedis</taxon>
        <taxon>Chytridiomycetes</taxon>
        <taxon>Caulochytriales</taxon>
        <taxon>Caulochytriaceae</taxon>
        <taxon>Caulochytrium</taxon>
    </lineage>
</organism>
<feature type="compositionally biased region" description="Acidic residues" evidence="1">
    <location>
        <begin position="365"/>
        <end position="377"/>
    </location>
</feature>
<feature type="compositionally biased region" description="Pro residues" evidence="1">
    <location>
        <begin position="104"/>
        <end position="114"/>
    </location>
</feature>
<keyword evidence="2" id="KW-0812">Transmembrane</keyword>
<dbReference type="EMBL" id="ML014221">
    <property type="protein sequence ID" value="RKP00345.1"/>
    <property type="molecule type" value="Genomic_DNA"/>
</dbReference>
<evidence type="ECO:0000313" key="3">
    <source>
        <dbReference type="EMBL" id="RKP00345.1"/>
    </source>
</evidence>
<keyword evidence="2" id="KW-1133">Transmembrane helix</keyword>
<feature type="region of interest" description="Disordered" evidence="1">
    <location>
        <begin position="1"/>
        <end position="118"/>
    </location>
</feature>
<reference evidence="4" key="1">
    <citation type="journal article" date="2018" name="Nat. Microbiol.">
        <title>Leveraging single-cell genomics to expand the fungal tree of life.</title>
        <authorList>
            <person name="Ahrendt S.R."/>
            <person name="Quandt C.A."/>
            <person name="Ciobanu D."/>
            <person name="Clum A."/>
            <person name="Salamov A."/>
            <person name="Andreopoulos B."/>
            <person name="Cheng J.F."/>
            <person name="Woyke T."/>
            <person name="Pelin A."/>
            <person name="Henrissat B."/>
            <person name="Reynolds N.K."/>
            <person name="Benny G.L."/>
            <person name="Smith M.E."/>
            <person name="James T.Y."/>
            <person name="Grigoriev I.V."/>
        </authorList>
    </citation>
    <scope>NUCLEOTIDE SEQUENCE [LARGE SCALE GENOMIC DNA]</scope>
    <source>
        <strain evidence="4">ATCC 52028</strain>
    </source>
</reference>
<evidence type="ECO:0000256" key="2">
    <source>
        <dbReference type="SAM" id="Phobius"/>
    </source>
</evidence>
<feature type="compositionally biased region" description="Basic residues" evidence="1">
    <location>
        <begin position="83"/>
        <end position="95"/>
    </location>
</feature>
<feature type="compositionally biased region" description="Gly residues" evidence="1">
    <location>
        <begin position="546"/>
        <end position="557"/>
    </location>
</feature>
<feature type="compositionally biased region" description="Basic residues" evidence="1">
    <location>
        <begin position="63"/>
        <end position="72"/>
    </location>
</feature>
<feature type="compositionally biased region" description="Basic and acidic residues" evidence="1">
    <location>
        <begin position="523"/>
        <end position="535"/>
    </location>
</feature>
<feature type="compositionally biased region" description="Low complexity" evidence="1">
    <location>
        <begin position="11"/>
        <end position="27"/>
    </location>
</feature>
<keyword evidence="2" id="KW-0472">Membrane</keyword>
<feature type="compositionally biased region" description="Basic residues" evidence="1">
    <location>
        <begin position="512"/>
        <end position="522"/>
    </location>
</feature>
<evidence type="ECO:0000313" key="4">
    <source>
        <dbReference type="Proteomes" id="UP000274922"/>
    </source>
</evidence>
<keyword evidence="4" id="KW-1185">Reference proteome</keyword>
<feature type="compositionally biased region" description="Basic residues" evidence="1">
    <location>
        <begin position="339"/>
        <end position="360"/>
    </location>
</feature>
<feature type="compositionally biased region" description="Basic and acidic residues" evidence="1">
    <location>
        <begin position="495"/>
        <end position="511"/>
    </location>
</feature>
<protein>
    <submittedName>
        <fullName evidence="3">Uncharacterized protein</fullName>
    </submittedName>
</protein>
<feature type="compositionally biased region" description="Polar residues" evidence="1">
    <location>
        <begin position="466"/>
        <end position="489"/>
    </location>
</feature>
<name>A0A4P9X5F7_9FUNG</name>
<proteinExistence type="predicted"/>
<feature type="compositionally biased region" description="Basic residues" evidence="1">
    <location>
        <begin position="390"/>
        <end position="409"/>
    </location>
</feature>
<feature type="region of interest" description="Disordered" evidence="1">
    <location>
        <begin position="457"/>
        <end position="580"/>
    </location>
</feature>
<feature type="region of interest" description="Disordered" evidence="1">
    <location>
        <begin position="322"/>
        <end position="425"/>
    </location>
</feature>